<comment type="caution">
    <text evidence="2">The sequence shown here is derived from an EMBL/GenBank/DDBJ whole genome shotgun (WGS) entry which is preliminary data.</text>
</comment>
<evidence type="ECO:0000313" key="3">
    <source>
        <dbReference type="Proteomes" id="UP000193144"/>
    </source>
</evidence>
<feature type="region of interest" description="Disordered" evidence="1">
    <location>
        <begin position="102"/>
        <end position="142"/>
    </location>
</feature>
<reference evidence="2 3" key="1">
    <citation type="submission" date="2016-07" db="EMBL/GenBank/DDBJ databases">
        <title>Pervasive Adenine N6-methylation of Active Genes in Fungi.</title>
        <authorList>
            <consortium name="DOE Joint Genome Institute"/>
            <person name="Mondo S.J."/>
            <person name="Dannebaum R.O."/>
            <person name="Kuo R.C."/>
            <person name="Labutti K."/>
            <person name="Haridas S."/>
            <person name="Kuo A."/>
            <person name="Salamov A."/>
            <person name="Ahrendt S.R."/>
            <person name="Lipzen A."/>
            <person name="Sullivan W."/>
            <person name="Andreopoulos W.B."/>
            <person name="Clum A."/>
            <person name="Lindquist E."/>
            <person name="Daum C."/>
            <person name="Ramamoorthy G.K."/>
            <person name="Gryganskyi A."/>
            <person name="Culley D."/>
            <person name="Magnuson J.K."/>
            <person name="James T.Y."/>
            <person name="O'Malley M.A."/>
            <person name="Stajich J.E."/>
            <person name="Spatafora J.W."/>
            <person name="Visel A."/>
            <person name="Grigoriev I.V."/>
        </authorList>
    </citation>
    <scope>NUCLEOTIDE SEQUENCE [LARGE SCALE GENOMIC DNA]</scope>
    <source>
        <strain evidence="2 3">CBS 115471</strain>
    </source>
</reference>
<accession>A0A1Y1Z3F6</accession>
<gene>
    <name evidence="2" type="ORF">BCR34DRAFT_667011</name>
</gene>
<dbReference type="Proteomes" id="UP000193144">
    <property type="component" value="Unassembled WGS sequence"/>
</dbReference>
<sequence>MSITLSISLAFPLTSHLLSPRPTMPYLSVSILAIYSIHIQTRVPFSLPAKAKPTHDRVNISIMSANINTSALAQSAGGVLTAKDPNKLLNTPASAPIKPTHHIDPARPQTQIPGLSLGGVAAQSSNNPKSKPQNQNFEPATPPVQGLLVNYYNPDYDFKSWHTPAANANTARLHAVKFRKWTAYENEIWEQTAAYSMTWEETLELLPGRTREDVAEREEKINGMRKRDGLARLEERRESGRSGVDILVVRAIADAARRKQEEVDERKAAEAKAHTEYGEILMKEVDRDIAARKGGKWGKWRKKGASAVGDVEAMMAVQVDGNHPSPATAVTTTTPPVPHNLETYTRILPNPKPAMPPPPKPPRKGKPWTEGEDETLLHMWFQMEGDGKIAPVLGRTVVAVRRRRQVLMGPEARRPMREVYERVSRRYMGGGMLGVVEEEEMEGMDEG</sequence>
<evidence type="ECO:0008006" key="4">
    <source>
        <dbReference type="Google" id="ProtNLM"/>
    </source>
</evidence>
<dbReference type="EMBL" id="MCFA01000132">
    <property type="protein sequence ID" value="ORY04759.1"/>
    <property type="molecule type" value="Genomic_DNA"/>
</dbReference>
<evidence type="ECO:0000256" key="1">
    <source>
        <dbReference type="SAM" id="MobiDB-lite"/>
    </source>
</evidence>
<feature type="compositionally biased region" description="Polar residues" evidence="1">
    <location>
        <begin position="122"/>
        <end position="138"/>
    </location>
</feature>
<protein>
    <recommendedName>
        <fullName evidence="4">Myb-like domain-containing protein</fullName>
    </recommendedName>
</protein>
<proteinExistence type="predicted"/>
<feature type="region of interest" description="Disordered" evidence="1">
    <location>
        <begin position="344"/>
        <end position="370"/>
    </location>
</feature>
<dbReference type="AlphaFoldDB" id="A0A1Y1Z3F6"/>
<evidence type="ECO:0000313" key="2">
    <source>
        <dbReference type="EMBL" id="ORY04759.1"/>
    </source>
</evidence>
<keyword evidence="3" id="KW-1185">Reference proteome</keyword>
<organism evidence="2 3">
    <name type="scientific">Clohesyomyces aquaticus</name>
    <dbReference type="NCBI Taxonomy" id="1231657"/>
    <lineage>
        <taxon>Eukaryota</taxon>
        <taxon>Fungi</taxon>
        <taxon>Dikarya</taxon>
        <taxon>Ascomycota</taxon>
        <taxon>Pezizomycotina</taxon>
        <taxon>Dothideomycetes</taxon>
        <taxon>Pleosporomycetidae</taxon>
        <taxon>Pleosporales</taxon>
        <taxon>Lindgomycetaceae</taxon>
        <taxon>Clohesyomyces</taxon>
    </lineage>
</organism>
<name>A0A1Y1Z3F6_9PLEO</name>
<feature type="compositionally biased region" description="Pro residues" evidence="1">
    <location>
        <begin position="350"/>
        <end position="360"/>
    </location>
</feature>